<organism evidence="9 10">
    <name type="scientific">Paenibacillus illinoisensis</name>
    <dbReference type="NCBI Taxonomy" id="59845"/>
    <lineage>
        <taxon>Bacteria</taxon>
        <taxon>Bacillati</taxon>
        <taxon>Bacillota</taxon>
        <taxon>Bacilli</taxon>
        <taxon>Bacillales</taxon>
        <taxon>Paenibacillaceae</taxon>
        <taxon>Paenibacillus</taxon>
    </lineage>
</organism>
<dbReference type="InterPro" id="IPR006104">
    <property type="entry name" value="Glyco_hydro_2_N"/>
</dbReference>
<evidence type="ECO:0000313" key="10">
    <source>
        <dbReference type="Proteomes" id="UP001618531"/>
    </source>
</evidence>
<dbReference type="InterPro" id="IPR006103">
    <property type="entry name" value="Glyco_hydro_2_cat"/>
</dbReference>
<evidence type="ECO:0000259" key="5">
    <source>
        <dbReference type="Pfam" id="PF02836"/>
    </source>
</evidence>
<dbReference type="Pfam" id="PF02836">
    <property type="entry name" value="Glyco_hydro_2_C"/>
    <property type="match status" value="1"/>
</dbReference>
<dbReference type="InterPro" id="IPR051913">
    <property type="entry name" value="GH2_Domain-Containing"/>
</dbReference>
<dbReference type="InterPro" id="IPR032311">
    <property type="entry name" value="DUF4982"/>
</dbReference>
<keyword evidence="2 9" id="KW-0378">Hydrolase</keyword>
<dbReference type="PROSITE" id="PS00608">
    <property type="entry name" value="GLYCOSYL_HYDROL_F2_2"/>
    <property type="match status" value="1"/>
</dbReference>
<dbReference type="Gene3D" id="2.60.40.1080">
    <property type="match status" value="1"/>
</dbReference>
<dbReference type="Proteomes" id="UP001618531">
    <property type="component" value="Unassembled WGS sequence"/>
</dbReference>
<dbReference type="PANTHER" id="PTHR42732">
    <property type="entry name" value="BETA-GALACTOSIDASE"/>
    <property type="match status" value="1"/>
</dbReference>
<dbReference type="Gene3D" id="3.20.20.80">
    <property type="entry name" value="Glycosidases"/>
    <property type="match status" value="1"/>
</dbReference>
<dbReference type="EMBL" id="JBIYSL010000002">
    <property type="protein sequence ID" value="MFK0522852.1"/>
    <property type="molecule type" value="Genomic_DNA"/>
</dbReference>
<evidence type="ECO:0000256" key="2">
    <source>
        <dbReference type="ARBA" id="ARBA00022801"/>
    </source>
</evidence>
<dbReference type="InterPro" id="IPR006102">
    <property type="entry name" value="Ig-like_GH2"/>
</dbReference>
<evidence type="ECO:0000259" key="7">
    <source>
        <dbReference type="Pfam" id="PF16355"/>
    </source>
</evidence>
<feature type="domain" description="Glycoside hydrolase family 2" evidence="8">
    <location>
        <begin position="656"/>
        <end position="755"/>
    </location>
</feature>
<comment type="similarity">
    <text evidence="1">Belongs to the glycosyl hydrolase 2 family.</text>
</comment>
<evidence type="ECO:0000256" key="3">
    <source>
        <dbReference type="ARBA" id="ARBA00023295"/>
    </source>
</evidence>
<dbReference type="InterPro" id="IPR040605">
    <property type="entry name" value="Glyco_hydro2_dom5"/>
</dbReference>
<dbReference type="SUPFAM" id="SSF51445">
    <property type="entry name" value="(Trans)glycosidases"/>
    <property type="match status" value="1"/>
</dbReference>
<proteinExistence type="inferred from homology"/>
<feature type="domain" description="Glycoside hydrolase family 2 catalytic" evidence="5">
    <location>
        <begin position="262"/>
        <end position="389"/>
    </location>
</feature>
<dbReference type="PANTHER" id="PTHR42732:SF1">
    <property type="entry name" value="BETA-MANNOSIDASE"/>
    <property type="match status" value="1"/>
</dbReference>
<evidence type="ECO:0000313" key="9">
    <source>
        <dbReference type="EMBL" id="MFK0522852.1"/>
    </source>
</evidence>
<dbReference type="Gene3D" id="2.60.120.260">
    <property type="entry name" value="Galactose-binding domain-like"/>
    <property type="match status" value="3"/>
</dbReference>
<dbReference type="SUPFAM" id="SSF49785">
    <property type="entry name" value="Galactose-binding domain-like"/>
    <property type="match status" value="1"/>
</dbReference>
<keyword evidence="3" id="KW-0326">Glycosidase</keyword>
<dbReference type="Gene3D" id="2.60.40.10">
    <property type="entry name" value="Immunoglobulins"/>
    <property type="match status" value="3"/>
</dbReference>
<keyword evidence="10" id="KW-1185">Reference proteome</keyword>
<feature type="domain" description="Glycosyl hydrolases family 2 sugar binding" evidence="6">
    <location>
        <begin position="49"/>
        <end position="138"/>
    </location>
</feature>
<dbReference type="Pfam" id="PF00703">
    <property type="entry name" value="Glyco_hydro_2"/>
    <property type="match status" value="1"/>
</dbReference>
<dbReference type="RefSeq" id="WP_402874917.1">
    <property type="nucleotide sequence ID" value="NZ_JBIYSL010000002.1"/>
</dbReference>
<comment type="caution">
    <text evidence="9">The sequence shown here is derived from an EMBL/GenBank/DDBJ whole genome shotgun (WGS) entry which is preliminary data.</text>
</comment>
<dbReference type="Pfam" id="PF02837">
    <property type="entry name" value="Glyco_hydro_2_N"/>
    <property type="match status" value="1"/>
</dbReference>
<protein>
    <submittedName>
        <fullName evidence="9">Glycoside hydrolase family 2 TIM barrel-domain containing protein</fullName>
    </submittedName>
</protein>
<dbReference type="GO" id="GO:0016787">
    <property type="term" value="F:hydrolase activity"/>
    <property type="evidence" value="ECO:0007669"/>
    <property type="project" value="UniProtKB-KW"/>
</dbReference>
<dbReference type="InterPro" id="IPR006101">
    <property type="entry name" value="Glyco_hydro_2"/>
</dbReference>
<dbReference type="PRINTS" id="PR00132">
    <property type="entry name" value="GLHYDRLASE2"/>
</dbReference>
<accession>A0ABW8HT79</accession>
<dbReference type="InterPro" id="IPR013783">
    <property type="entry name" value="Ig-like_fold"/>
</dbReference>
<dbReference type="CDD" id="cd04084">
    <property type="entry name" value="CBM6_xylanase-like"/>
    <property type="match status" value="1"/>
</dbReference>
<dbReference type="SUPFAM" id="SSF49373">
    <property type="entry name" value="Invasin/intimin cell-adhesion fragments"/>
    <property type="match status" value="1"/>
</dbReference>
<feature type="domain" description="DUF4982" evidence="7">
    <location>
        <begin position="580"/>
        <end position="642"/>
    </location>
</feature>
<dbReference type="InterPro" id="IPR017853">
    <property type="entry name" value="GH"/>
</dbReference>
<sequence length="1152" mass="129540">MNQKKLFNDGWQFAKTKLDVTEPAGMAFEPVELPHDWLIYNTLDLYEDSIGWYRKTFPYTKDDQQLLLCFDGVYMNSSVYVNGQLVGEWKYGYSAFEHEITDALVEGDNEIIVKVVHQSPNSRWYSGAGIYRNVWLKTRDRNHIVTDGIYVSIKQQPAGWQVELDTELNMDQNAQLVHTIRYAGQVIATNTAAVTAAASGDTAVTDRQQIVVENPKLWSTDEPNLYELVTELQVVDADQHVQTLESVSQRIGFRDIQLDPNEGFHLNGVKMKMNGVCEHHDLGALGAAFNLTALRRRFNLLREMGVNAIRTAHNMPAKEFMELADEMGMLIVSEAFDMWERSKTPYDYARFFPEWAHTDVKSWVKRDRNHPSLVMWSIGNEIYDTHADERGQEVTRMLMDYVLEFDPKGNAGVTIGSNYMPWENAQKCADIVKLAGYNYAEKYYDKHHEEHPDWIIYGSETSSVVQSRGIYHFPFEQSILADDDEQCSALGNSTTSWGAKSAEYCILAERDRPYSLGQFLWTGFDYIGEPTPYHTKNSYFGQLDTATFPKDSYYIYQAAWTDYKKSPMVHLFPYWDFSPGQLIDVRVCSNAPKIELQLNGKTIGTYDIDHTNGTQLVGWWKVPYEEGELKAIAYDENGSVIATDVQRSYTDAKKVRLQADKGQLQANGTDLIFVEIQVEDEAGNPVQNANNRVHVNVTGAGRLLGLDNGDSTDYDPYKGLSRRLFSGKLMAIIGATTEPGTIRIEVSSEGLESAAAEFESKAVDGEVGSTSASVAIQGQTALTKNEDRPVLTGRAQEIPLRKIEIISPAGQAFDPSAQEMVVTAKLYPENTSYLDIEWAVVNDAGIESNIAKVEANGLEVRVSALGDGEFRLRATSSNGTDKTKLISQLEFKATGLGTAYKDPYGFITGGLYDYTKGDVGNGNERGVATSRDGETHVGFRNIDFGPYGSDTITIPIFALSSEDYFLQIWEGMPDEEGSTLLADVVYQKESRWNVYQEETYQLSKRLSGITSICFVLKQKIHIKGFSFERQSRAFEQNTAASCDHLYGDTFSIQGEYVEGIGNNVSLEFENMDFTAEGTSKLVIYGRSPIDKNTIHIRFAGADGQSNQLVEFTHSEGYEERVFELEQVTGVQKVTFIFLPGSQFDFGWFRFEK</sequence>
<dbReference type="Pfam" id="PF18565">
    <property type="entry name" value="Glyco_hydro2_C5"/>
    <property type="match status" value="1"/>
</dbReference>
<dbReference type="InterPro" id="IPR008964">
    <property type="entry name" value="Invasin/intimin_cell_adhesion"/>
</dbReference>
<reference evidence="9 10" key="1">
    <citation type="submission" date="2024-11" db="EMBL/GenBank/DDBJ databases">
        <title>Identification and Characterization of a Novel Fosfomycin Bacillithiol Transferase FosB8 in Paenibacillus illinoisensis.</title>
        <authorList>
            <person name="Lu W."/>
        </authorList>
    </citation>
    <scope>NUCLEOTIDE SEQUENCE [LARGE SCALE GENOMIC DNA]</scope>
    <source>
        <strain evidence="9 10">WP77</strain>
    </source>
</reference>
<gene>
    <name evidence="9" type="ORF">ACINKY_11665</name>
</gene>
<name>A0ABW8HT79_9BACL</name>
<dbReference type="InterPro" id="IPR036156">
    <property type="entry name" value="Beta-gal/glucu_dom_sf"/>
</dbReference>
<dbReference type="Pfam" id="PF16355">
    <property type="entry name" value="DUF4982"/>
    <property type="match status" value="1"/>
</dbReference>
<dbReference type="InterPro" id="IPR023232">
    <property type="entry name" value="Glyco_hydro_2_AS"/>
</dbReference>
<evidence type="ECO:0000256" key="1">
    <source>
        <dbReference type="ARBA" id="ARBA00007401"/>
    </source>
</evidence>
<evidence type="ECO:0000259" key="8">
    <source>
        <dbReference type="Pfam" id="PF18565"/>
    </source>
</evidence>
<dbReference type="SUPFAM" id="SSF49303">
    <property type="entry name" value="beta-Galactosidase/glucuronidase domain"/>
    <property type="match status" value="1"/>
</dbReference>
<evidence type="ECO:0000259" key="6">
    <source>
        <dbReference type="Pfam" id="PF02837"/>
    </source>
</evidence>
<dbReference type="InterPro" id="IPR008979">
    <property type="entry name" value="Galactose-bd-like_sf"/>
</dbReference>
<feature type="domain" description="Glycoside hydrolase family 2 immunoglobulin-like beta-sandwich" evidence="4">
    <location>
        <begin position="149"/>
        <end position="254"/>
    </location>
</feature>
<evidence type="ECO:0000259" key="4">
    <source>
        <dbReference type="Pfam" id="PF00703"/>
    </source>
</evidence>